<dbReference type="InParanoid" id="A0A1E7ENP2"/>
<sequence length="164" mass="16801">MAEKICKSGACTPETCAAFADGISDACGCALVDIPTTAAAAGIFNTLVAALGAAELVDTLSEPNGPYTVFAPTDDAFNTLPDGLVACLLEDENNDVLSSILQYHVVNEEVLSKDLEDGAAVETLQGDDVTVDLTDGVKINESTVVTADIITSNGVIHAIDAVLV</sequence>
<dbReference type="SMART" id="SM00554">
    <property type="entry name" value="FAS1"/>
    <property type="match status" value="1"/>
</dbReference>
<dbReference type="EMBL" id="KV784385">
    <property type="protein sequence ID" value="OEU07551.1"/>
    <property type="molecule type" value="Genomic_DNA"/>
</dbReference>
<name>A0A1E7ENP2_9STRA</name>
<dbReference type="Proteomes" id="UP000095751">
    <property type="component" value="Unassembled WGS sequence"/>
</dbReference>
<dbReference type="PROSITE" id="PS50213">
    <property type="entry name" value="FAS1"/>
    <property type="match status" value="1"/>
</dbReference>
<dbReference type="OrthoDB" id="44517at2759"/>
<dbReference type="AlphaFoldDB" id="A0A1E7ENP2"/>
<dbReference type="FunFam" id="2.30.180.10:FF:000032">
    <property type="entry name" value="Fasciclin domain-containing protein, putative"/>
    <property type="match status" value="1"/>
</dbReference>
<gene>
    <name evidence="2" type="ORF">FRACYDRAFT_197393</name>
</gene>
<evidence type="ECO:0000313" key="2">
    <source>
        <dbReference type="EMBL" id="OEU07551.1"/>
    </source>
</evidence>
<dbReference type="InterPro" id="IPR050904">
    <property type="entry name" value="Adhesion/Biosynth-related"/>
</dbReference>
<dbReference type="InterPro" id="IPR036378">
    <property type="entry name" value="FAS1_dom_sf"/>
</dbReference>
<dbReference type="InterPro" id="IPR000782">
    <property type="entry name" value="FAS1_domain"/>
</dbReference>
<reference evidence="2 3" key="1">
    <citation type="submission" date="2016-09" db="EMBL/GenBank/DDBJ databases">
        <title>Extensive genetic diversity and differential bi-allelic expression allows diatom success in the polar Southern Ocean.</title>
        <authorList>
            <consortium name="DOE Joint Genome Institute"/>
            <person name="Mock T."/>
            <person name="Otillar R.P."/>
            <person name="Strauss J."/>
            <person name="Dupont C."/>
            <person name="Frickenhaus S."/>
            <person name="Maumus F."/>
            <person name="Mcmullan M."/>
            <person name="Sanges R."/>
            <person name="Schmutz J."/>
            <person name="Toseland A."/>
            <person name="Valas R."/>
            <person name="Veluchamy A."/>
            <person name="Ward B.J."/>
            <person name="Allen A."/>
            <person name="Barry K."/>
            <person name="Falciatore A."/>
            <person name="Ferrante M."/>
            <person name="Fortunato A.E."/>
            <person name="Gloeckner G."/>
            <person name="Gruber A."/>
            <person name="Hipkin R."/>
            <person name="Janech M."/>
            <person name="Kroth P."/>
            <person name="Leese F."/>
            <person name="Lindquist E."/>
            <person name="Lyon B.R."/>
            <person name="Martin J."/>
            <person name="Mayer C."/>
            <person name="Parker M."/>
            <person name="Quesneville H."/>
            <person name="Raymond J."/>
            <person name="Uhlig C."/>
            <person name="Valentin K.U."/>
            <person name="Worden A.Z."/>
            <person name="Armbrust E.V."/>
            <person name="Bowler C."/>
            <person name="Green B."/>
            <person name="Moulton V."/>
            <person name="Van Oosterhout C."/>
            <person name="Grigoriev I."/>
        </authorList>
    </citation>
    <scope>NUCLEOTIDE SEQUENCE [LARGE SCALE GENOMIC DNA]</scope>
    <source>
        <strain evidence="2 3">CCMP1102</strain>
    </source>
</reference>
<dbReference type="PANTHER" id="PTHR10900:SF77">
    <property type="entry name" value="FI19380P1"/>
    <property type="match status" value="1"/>
</dbReference>
<dbReference type="Pfam" id="PF02469">
    <property type="entry name" value="Fasciclin"/>
    <property type="match status" value="1"/>
</dbReference>
<dbReference type="PANTHER" id="PTHR10900">
    <property type="entry name" value="PERIOSTIN-RELATED"/>
    <property type="match status" value="1"/>
</dbReference>
<protein>
    <submittedName>
        <fullName evidence="2">NFasciclin-like protein</fullName>
    </submittedName>
</protein>
<accession>A0A1E7ENP2</accession>
<feature type="non-terminal residue" evidence="2">
    <location>
        <position position="164"/>
    </location>
</feature>
<organism evidence="2 3">
    <name type="scientific">Fragilariopsis cylindrus CCMP1102</name>
    <dbReference type="NCBI Taxonomy" id="635003"/>
    <lineage>
        <taxon>Eukaryota</taxon>
        <taxon>Sar</taxon>
        <taxon>Stramenopiles</taxon>
        <taxon>Ochrophyta</taxon>
        <taxon>Bacillariophyta</taxon>
        <taxon>Bacillariophyceae</taxon>
        <taxon>Bacillariophycidae</taxon>
        <taxon>Bacillariales</taxon>
        <taxon>Bacillariaceae</taxon>
        <taxon>Fragilariopsis</taxon>
    </lineage>
</organism>
<dbReference type="KEGG" id="fcy:FRACYDRAFT_197393"/>
<dbReference type="Gene3D" id="2.30.180.10">
    <property type="entry name" value="FAS1 domain"/>
    <property type="match status" value="1"/>
</dbReference>
<proteinExistence type="predicted"/>
<evidence type="ECO:0000259" key="1">
    <source>
        <dbReference type="PROSITE" id="PS50213"/>
    </source>
</evidence>
<dbReference type="SUPFAM" id="SSF82153">
    <property type="entry name" value="FAS1 domain"/>
    <property type="match status" value="1"/>
</dbReference>
<keyword evidence="3" id="KW-1185">Reference proteome</keyword>
<evidence type="ECO:0000313" key="3">
    <source>
        <dbReference type="Proteomes" id="UP000095751"/>
    </source>
</evidence>
<dbReference type="GO" id="GO:0005615">
    <property type="term" value="C:extracellular space"/>
    <property type="evidence" value="ECO:0007669"/>
    <property type="project" value="TreeGrafter"/>
</dbReference>
<feature type="domain" description="FAS1" evidence="1">
    <location>
        <begin position="31"/>
        <end position="163"/>
    </location>
</feature>